<evidence type="ECO:0000313" key="9">
    <source>
        <dbReference type="EMBL" id="TDH68134.1"/>
    </source>
</evidence>
<dbReference type="PANTHER" id="PTHR10984">
    <property type="entry name" value="ENDOPLASMIC RETICULUM-GOLGI INTERMEDIATE COMPARTMENT PROTEIN"/>
    <property type="match status" value="1"/>
</dbReference>
<evidence type="ECO:0000259" key="7">
    <source>
        <dbReference type="Pfam" id="PF07970"/>
    </source>
</evidence>
<accession>A0A976FKD1</accession>
<dbReference type="Pfam" id="PF13850">
    <property type="entry name" value="ERGIC_N"/>
    <property type="match status" value="1"/>
</dbReference>
<keyword evidence="5 6" id="KW-0472">Membrane</keyword>
<evidence type="ECO:0000256" key="2">
    <source>
        <dbReference type="ARBA" id="ARBA00005648"/>
    </source>
</evidence>
<dbReference type="InterPro" id="IPR012936">
    <property type="entry name" value="Erv_C"/>
</dbReference>
<feature type="domain" description="Endoplasmic reticulum vesicle transporter N-terminal" evidence="8">
    <location>
        <begin position="12"/>
        <end position="101"/>
    </location>
</feature>
<keyword evidence="10" id="KW-1185">Reference proteome</keyword>
<dbReference type="Pfam" id="PF07970">
    <property type="entry name" value="COPIIcoated_ERV"/>
    <property type="match status" value="2"/>
</dbReference>
<feature type="domain" description="Endoplasmic reticulum vesicle transporter C-terminal" evidence="7">
    <location>
        <begin position="150"/>
        <end position="365"/>
    </location>
</feature>
<dbReference type="OrthoDB" id="270930at2759"/>
<evidence type="ECO:0008006" key="11">
    <source>
        <dbReference type="Google" id="ProtNLM"/>
    </source>
</evidence>
<dbReference type="GeneID" id="94352408"/>
<feature type="transmembrane region" description="Helical" evidence="6">
    <location>
        <begin position="383"/>
        <end position="406"/>
    </location>
</feature>
<dbReference type="GO" id="GO:0005783">
    <property type="term" value="C:endoplasmic reticulum"/>
    <property type="evidence" value="ECO:0007669"/>
    <property type="project" value="TreeGrafter"/>
</dbReference>
<dbReference type="GO" id="GO:0016020">
    <property type="term" value="C:membrane"/>
    <property type="evidence" value="ECO:0007669"/>
    <property type="project" value="UniProtKB-SubCell"/>
</dbReference>
<comment type="subcellular location">
    <subcellularLocation>
        <location evidence="1">Membrane</location>
        <topology evidence="1">Multi-pass membrane protein</topology>
    </subcellularLocation>
</comment>
<feature type="transmembrane region" description="Helical" evidence="6">
    <location>
        <begin position="697"/>
        <end position="718"/>
    </location>
</feature>
<evidence type="ECO:0000256" key="1">
    <source>
        <dbReference type="ARBA" id="ARBA00004141"/>
    </source>
</evidence>
<dbReference type="InterPro" id="IPR045888">
    <property type="entry name" value="Erv"/>
</dbReference>
<evidence type="ECO:0000256" key="4">
    <source>
        <dbReference type="ARBA" id="ARBA00022989"/>
    </source>
</evidence>
<dbReference type="AlphaFoldDB" id="A0A976FKD1"/>
<feature type="domain" description="Endoplasmic reticulum vesicle transporter C-terminal" evidence="7">
    <location>
        <begin position="501"/>
        <end position="719"/>
    </location>
</feature>
<dbReference type="KEGG" id="blac:94352408"/>
<gene>
    <name evidence="9" type="ORF">CCR75_008687</name>
</gene>
<dbReference type="GO" id="GO:0030134">
    <property type="term" value="C:COPII-coated ER to Golgi transport vesicle"/>
    <property type="evidence" value="ECO:0007669"/>
    <property type="project" value="TreeGrafter"/>
</dbReference>
<evidence type="ECO:0000256" key="5">
    <source>
        <dbReference type="ARBA" id="ARBA00023136"/>
    </source>
</evidence>
<evidence type="ECO:0000256" key="3">
    <source>
        <dbReference type="ARBA" id="ARBA00022692"/>
    </source>
</evidence>
<proteinExistence type="inferred from homology"/>
<dbReference type="Proteomes" id="UP000294530">
    <property type="component" value="Unassembled WGS sequence"/>
</dbReference>
<dbReference type="RefSeq" id="XP_067817633.1">
    <property type="nucleotide sequence ID" value="XM_067966737.1"/>
</dbReference>
<evidence type="ECO:0000259" key="8">
    <source>
        <dbReference type="Pfam" id="PF13850"/>
    </source>
</evidence>
<dbReference type="InterPro" id="IPR039542">
    <property type="entry name" value="Erv_N"/>
</dbReference>
<organism evidence="9 10">
    <name type="scientific">Bremia lactucae</name>
    <name type="common">Lettuce downy mildew</name>
    <dbReference type="NCBI Taxonomy" id="4779"/>
    <lineage>
        <taxon>Eukaryota</taxon>
        <taxon>Sar</taxon>
        <taxon>Stramenopiles</taxon>
        <taxon>Oomycota</taxon>
        <taxon>Peronosporomycetes</taxon>
        <taxon>Peronosporales</taxon>
        <taxon>Peronosporaceae</taxon>
        <taxon>Bremia</taxon>
    </lineage>
</organism>
<dbReference type="EMBL" id="SHOA02000018">
    <property type="protein sequence ID" value="TDH68134.1"/>
    <property type="molecule type" value="Genomic_DNA"/>
</dbReference>
<comment type="caution">
    <text evidence="9">The sequence shown here is derived from an EMBL/GenBank/DDBJ whole genome shotgun (WGS) entry which is preliminary data.</text>
</comment>
<comment type="similarity">
    <text evidence="2">Belongs to the ERGIC family.</text>
</comment>
<name>A0A976FKD1_BRELC</name>
<feature type="transmembrane region" description="Helical" evidence="6">
    <location>
        <begin position="34"/>
        <end position="55"/>
    </location>
</feature>
<feature type="transmembrane region" description="Helical" evidence="6">
    <location>
        <begin position="344"/>
        <end position="363"/>
    </location>
</feature>
<keyword evidence="4 6" id="KW-1133">Transmembrane helix</keyword>
<evidence type="ECO:0000313" key="10">
    <source>
        <dbReference type="Proteomes" id="UP000294530"/>
    </source>
</evidence>
<keyword evidence="3 6" id="KW-0812">Transmembrane</keyword>
<reference evidence="9 10" key="1">
    <citation type="journal article" date="2021" name="Genome Biol.">
        <title>AFLAP: assembly-free linkage analysis pipeline using k-mers from genome sequencing data.</title>
        <authorList>
            <person name="Fletcher K."/>
            <person name="Zhang L."/>
            <person name="Gil J."/>
            <person name="Han R."/>
            <person name="Cavanaugh K."/>
            <person name="Michelmore R."/>
        </authorList>
    </citation>
    <scope>NUCLEOTIDE SEQUENCE [LARGE SCALE GENOMIC DNA]</scope>
    <source>
        <strain evidence="9 10">SF5</strain>
    </source>
</reference>
<evidence type="ECO:0000256" key="6">
    <source>
        <dbReference type="SAM" id="Phobius"/>
    </source>
</evidence>
<dbReference type="PANTHER" id="PTHR10984:SF25">
    <property type="entry name" value="ENDOPLASMIC RETICULUM-GOLGI INTERMEDIATE COMPARTMENT PROTEIN 3"/>
    <property type="match status" value="1"/>
</dbReference>
<protein>
    <recommendedName>
        <fullName evidence="11">Endoplasmic reticulum-Golgi intermediate compartment protein 3</fullName>
    </recommendedName>
</protein>
<sequence length="735" mass="81312">MSTASSFWLSKLKGLDANPKTIDEFKVRTLQGGFFSLLAFFCISFLLVSELGYYLTTDTVDKMMVDGGRNTLVSINFDLEFPHMSCAAVAIESADMAGNAQHDIVHNIQKISLDLSGQALAEGMQGSIGGALTNHSDLHEEIEKPKCGSCYSAGEPEECCNTCESVKAAYVRKSWLMPSLHTVAQCQEIEIEKVLRGEVKEGCRIKGALTVSKAAGRLYFAPSKFFRSGYLSTQDLVNATFKVFDTSHTIHSLSFGELYPDMKNPLDNRKKRLPNESARGSFQYFIKVVPTEYTFLSASRISTNQFSATEHFRQLTPVGDKGLPKVSFSYTFSPIMFRIEQYRAGFLQFLTSVFAIVGGVFTLKGLDANPKTIDEFKVRTLQGGFFSLLAFFCISFLLVSELGYYLTTDTVDKMMVDGGRNTLVSINFDLEFPHMSCAAVAIESADMAGNAQHDIVHNIQKISLDLSGQALAEGMQGSIGGALTNHSDLHEEIEKPKCGSCYSAGEPEECCNTCESVKAAYVRKSWLMPSLHTVAQCQEIEIEKVLRGEVKEGCRIKGALTVSKAAGRLFFAPSKFFRSGYLSTQDLVNATFKVFDTSHTIHSLSFGELYPDMKNPLDNRKKRLPNESARGSFQYFIKVVPTEYTFLSASRISTNQFSATEHFRQLTPVGDKGLPKVSFSYTFSPIMFRIEQYRAGFLQFLTSVFAIVGGVFTILGMMDSLTFGLLNKTSSTTLL</sequence>